<dbReference type="Pfam" id="PF13175">
    <property type="entry name" value="AAA_15"/>
    <property type="match status" value="1"/>
</dbReference>
<dbReference type="Gene3D" id="3.40.50.300">
    <property type="entry name" value="P-loop containing nucleotide triphosphate hydrolases"/>
    <property type="match status" value="2"/>
</dbReference>
<evidence type="ECO:0000313" key="3">
    <source>
        <dbReference type="Proteomes" id="UP000565521"/>
    </source>
</evidence>
<dbReference type="CDD" id="cd00267">
    <property type="entry name" value="ABC_ATPase"/>
    <property type="match status" value="1"/>
</dbReference>
<dbReference type="PANTHER" id="PTHR43581">
    <property type="entry name" value="ATP/GTP PHOSPHATASE"/>
    <property type="match status" value="1"/>
</dbReference>
<dbReference type="InterPro" id="IPR041685">
    <property type="entry name" value="AAA_GajA/Old/RecF-like"/>
</dbReference>
<keyword evidence="2" id="KW-0067">ATP-binding</keyword>
<proteinExistence type="predicted"/>
<sequence>MKIVSFNAEKVNGYLDFNIDFNETLTFLIGINGSGKTTAIKLILGLLSPSWINLTQIKYDFAEITCILDKELITIRSEHIDSDKIKLSIKYETDKIRSTTSTVKVQDLSIIQPSNVSRFEVRQIVTRYTRYETHFVELDVVKKIREIATPIFLGLDRRIHQGSEIDLLSMDSFMRERDYTNDIKGNLYESLIEIENLIKKSFLEYSQIQSEIGSSLKNKIINSSFEIIQNSESTAVSTKTDTNILDRKYKIIEASKSFEIPDLENKIITYFDKLHKIQKDLADESKKSQKSGKKSEAFMNKLGQWFINIPQLQRIDSIISIYEDAQNEIVSHYRKFIAFEALANKYFEENNKKLSIKKNGEIEIQLPDGRQNSIFKLSSGEKQVIVMLAQLIFGEKRKIFIIDEPELSLHLGWQEIFVQTIQEASPDTQFILATHSPSIIGSIENEKYCVDLTKETGYAQV</sequence>
<dbReference type="EMBL" id="JABKAU010000014">
    <property type="protein sequence ID" value="NVO31485.1"/>
    <property type="molecule type" value="Genomic_DNA"/>
</dbReference>
<dbReference type="InterPro" id="IPR051396">
    <property type="entry name" value="Bact_Antivir_Def_Nuclease"/>
</dbReference>
<organism evidence="2 3">
    <name type="scientific">Hymenobacter lapidiphilus</name>
    <dbReference type="NCBI Taxonomy" id="2608003"/>
    <lineage>
        <taxon>Bacteria</taxon>
        <taxon>Pseudomonadati</taxon>
        <taxon>Bacteroidota</taxon>
        <taxon>Cytophagia</taxon>
        <taxon>Cytophagales</taxon>
        <taxon>Hymenobacteraceae</taxon>
        <taxon>Hymenobacter</taxon>
    </lineage>
</organism>
<dbReference type="RefSeq" id="WP_176908389.1">
    <property type="nucleotide sequence ID" value="NZ_JABKAU010000014.1"/>
</dbReference>
<dbReference type="Proteomes" id="UP000565521">
    <property type="component" value="Unassembled WGS sequence"/>
</dbReference>
<evidence type="ECO:0000259" key="1">
    <source>
        <dbReference type="SMART" id="SM00382"/>
    </source>
</evidence>
<dbReference type="AlphaFoldDB" id="A0A7Y7U6I4"/>
<dbReference type="InterPro" id="IPR027417">
    <property type="entry name" value="P-loop_NTPase"/>
</dbReference>
<gene>
    <name evidence="2" type="ORF">HW554_09720</name>
</gene>
<dbReference type="InterPro" id="IPR003593">
    <property type="entry name" value="AAA+_ATPase"/>
</dbReference>
<dbReference type="SMART" id="SM00382">
    <property type="entry name" value="AAA"/>
    <property type="match status" value="1"/>
</dbReference>
<accession>A0A7Y7U6I4</accession>
<evidence type="ECO:0000313" key="2">
    <source>
        <dbReference type="EMBL" id="NVO31485.1"/>
    </source>
</evidence>
<dbReference type="GO" id="GO:0005524">
    <property type="term" value="F:ATP binding"/>
    <property type="evidence" value="ECO:0007669"/>
    <property type="project" value="UniProtKB-KW"/>
</dbReference>
<dbReference type="SUPFAM" id="SSF52540">
    <property type="entry name" value="P-loop containing nucleoside triphosphate hydrolases"/>
    <property type="match status" value="1"/>
</dbReference>
<comment type="caution">
    <text evidence="2">The sequence shown here is derived from an EMBL/GenBank/DDBJ whole genome shotgun (WGS) entry which is preliminary data.</text>
</comment>
<protein>
    <submittedName>
        <fullName evidence="2">ATP-binding protein</fullName>
    </submittedName>
</protein>
<reference evidence="2 3" key="1">
    <citation type="submission" date="2020-05" db="EMBL/GenBank/DDBJ databases">
        <title>Hymenobacter terrestris sp. nov. and Hymenobacter lapidiphilus sp. nov., isolated from regoliths in Antarctica.</title>
        <authorList>
            <person name="Sedlacek I."/>
            <person name="Pantucek R."/>
            <person name="Zeman M."/>
            <person name="Holochova P."/>
            <person name="Kralova S."/>
            <person name="Stankova E."/>
            <person name="Sedo O."/>
            <person name="Micenkova L."/>
            <person name="Svec P."/>
            <person name="Gupta V."/>
            <person name="Sood U."/>
            <person name="Korpole U.S."/>
            <person name="Lal R."/>
        </authorList>
    </citation>
    <scope>NUCLEOTIDE SEQUENCE [LARGE SCALE GENOMIC DNA]</scope>
    <source>
        <strain evidence="2 3">P5342</strain>
    </source>
</reference>
<keyword evidence="3" id="KW-1185">Reference proteome</keyword>
<dbReference type="PANTHER" id="PTHR43581:SF2">
    <property type="entry name" value="EXCINUCLEASE ATPASE SUBUNIT"/>
    <property type="match status" value="1"/>
</dbReference>
<name>A0A7Y7U6I4_9BACT</name>
<feature type="domain" description="AAA+ ATPase" evidence="1">
    <location>
        <begin position="22"/>
        <end position="456"/>
    </location>
</feature>
<keyword evidence="2" id="KW-0547">Nucleotide-binding</keyword>